<dbReference type="EMBL" id="CP067089">
    <property type="protein sequence ID" value="QQO09372.1"/>
    <property type="molecule type" value="Genomic_DNA"/>
</dbReference>
<dbReference type="RefSeq" id="WP_215626675.1">
    <property type="nucleotide sequence ID" value="NZ_CP067089.2"/>
</dbReference>
<evidence type="ECO:0000256" key="1">
    <source>
        <dbReference type="SAM" id="Phobius"/>
    </source>
</evidence>
<feature type="transmembrane region" description="Helical" evidence="1">
    <location>
        <begin position="35"/>
        <end position="53"/>
    </location>
</feature>
<dbReference type="AlphaFoldDB" id="A0A7T7XN89"/>
<feature type="transmembrane region" description="Helical" evidence="1">
    <location>
        <begin position="65"/>
        <end position="85"/>
    </location>
</feature>
<feature type="transmembrane region" description="Helical" evidence="1">
    <location>
        <begin position="203"/>
        <end position="227"/>
    </location>
</feature>
<keyword evidence="3" id="KW-1185">Reference proteome</keyword>
<dbReference type="Proteomes" id="UP000595917">
    <property type="component" value="Chromosome"/>
</dbReference>
<evidence type="ECO:0000313" key="3">
    <source>
        <dbReference type="Proteomes" id="UP000595917"/>
    </source>
</evidence>
<keyword evidence="1" id="KW-0472">Membrane</keyword>
<organism evidence="2 3">
    <name type="scientific">Breznakiella homolactica</name>
    <dbReference type="NCBI Taxonomy" id="2798577"/>
    <lineage>
        <taxon>Bacteria</taxon>
        <taxon>Pseudomonadati</taxon>
        <taxon>Spirochaetota</taxon>
        <taxon>Spirochaetia</taxon>
        <taxon>Spirochaetales</taxon>
        <taxon>Breznakiellaceae</taxon>
        <taxon>Breznakiella</taxon>
    </lineage>
</organism>
<sequence length="328" mass="35496">MSAATAIFLVLFAAFLWGSWLQARKYTGDFPLPSFMIWLYFASLVLVWGVILVNELVNPVHIFTAIRSSPGLAAVVCLCGASMAIGMQLQMSVIDKVGLILSNSVSATCGVLLGTLLTVMLGGLPENVSVGMIFFSAFVLIIATLVCQFSGKLRDKDLSKASSRPAKTQDSKAALLLVLSSLLVAAYPLGMSLGVKTKFSDGGFPPLVCVGLLAFGSFAGTMIYSAFFLSKNKQWKTLFSKKYKKAILISSFCGLCHYGGNLIHVISSHALSVAVSWLIGRTANMWTYLWGIYHKEYQGAKSRTYAVLVCGIAIYVIGILLLSRSFYR</sequence>
<feature type="transmembrane region" description="Helical" evidence="1">
    <location>
        <begin position="247"/>
        <end position="267"/>
    </location>
</feature>
<feature type="transmembrane region" description="Helical" evidence="1">
    <location>
        <begin position="130"/>
        <end position="151"/>
    </location>
</feature>
<protein>
    <submittedName>
        <fullName evidence="2">Uncharacterized protein</fullName>
    </submittedName>
</protein>
<feature type="transmembrane region" description="Helical" evidence="1">
    <location>
        <begin position="305"/>
        <end position="327"/>
    </location>
</feature>
<feature type="transmembrane region" description="Helical" evidence="1">
    <location>
        <begin position="97"/>
        <end position="124"/>
    </location>
</feature>
<feature type="transmembrane region" description="Helical" evidence="1">
    <location>
        <begin position="6"/>
        <end position="23"/>
    </location>
</feature>
<gene>
    <name evidence="2" type="ORF">JFL75_00165</name>
</gene>
<reference evidence="2" key="1">
    <citation type="submission" date="2021-01" db="EMBL/GenBank/DDBJ databases">
        <title>Description of Breznakiella homolactica.</title>
        <authorList>
            <person name="Song Y."/>
            <person name="Brune A."/>
        </authorList>
    </citation>
    <scope>NUCLEOTIDE SEQUENCE</scope>
    <source>
        <strain evidence="2">RmG30</strain>
    </source>
</reference>
<feature type="transmembrane region" description="Helical" evidence="1">
    <location>
        <begin position="172"/>
        <end position="191"/>
    </location>
</feature>
<keyword evidence="1" id="KW-1133">Transmembrane helix</keyword>
<name>A0A7T7XN89_9SPIR</name>
<keyword evidence="1" id="KW-0812">Transmembrane</keyword>
<accession>A0A7T7XN89</accession>
<feature type="transmembrane region" description="Helical" evidence="1">
    <location>
        <begin position="273"/>
        <end position="293"/>
    </location>
</feature>
<evidence type="ECO:0000313" key="2">
    <source>
        <dbReference type="EMBL" id="QQO09372.1"/>
    </source>
</evidence>
<proteinExistence type="predicted"/>
<dbReference type="KEGG" id="bhc:JFL75_00165"/>